<dbReference type="InterPro" id="IPR013604">
    <property type="entry name" value="7TM_chemorcpt"/>
</dbReference>
<comment type="caution">
    <text evidence="8">Lacks conserved residue(s) required for the propagation of feature annotation.</text>
</comment>
<evidence type="ECO:0000256" key="7">
    <source>
        <dbReference type="ARBA" id="ARBA00023224"/>
    </source>
</evidence>
<dbReference type="GO" id="GO:0043025">
    <property type="term" value="C:neuronal cell body"/>
    <property type="evidence" value="ECO:0007669"/>
    <property type="project" value="TreeGrafter"/>
</dbReference>
<dbReference type="OrthoDB" id="6776693at2759"/>
<dbReference type="GO" id="GO:0007165">
    <property type="term" value="P:signal transduction"/>
    <property type="evidence" value="ECO:0007669"/>
    <property type="project" value="UniProtKB-KW"/>
</dbReference>
<protein>
    <recommendedName>
        <fullName evidence="8">Gustatory receptor</fullName>
    </recommendedName>
</protein>
<dbReference type="EMBL" id="CAKOFQ010006721">
    <property type="protein sequence ID" value="CAH1965073.1"/>
    <property type="molecule type" value="Genomic_DNA"/>
</dbReference>
<dbReference type="Pfam" id="PF08395">
    <property type="entry name" value="7tm_7"/>
    <property type="match status" value="1"/>
</dbReference>
<keyword evidence="4 8" id="KW-1133">Transmembrane helix</keyword>
<keyword evidence="6 8" id="KW-0675">Receptor</keyword>
<feature type="transmembrane region" description="Helical" evidence="8">
    <location>
        <begin position="349"/>
        <end position="368"/>
    </location>
</feature>
<evidence type="ECO:0000256" key="8">
    <source>
        <dbReference type="RuleBase" id="RU363108"/>
    </source>
</evidence>
<proteinExistence type="inferred from homology"/>
<evidence type="ECO:0000256" key="6">
    <source>
        <dbReference type="ARBA" id="ARBA00023170"/>
    </source>
</evidence>
<evidence type="ECO:0000256" key="5">
    <source>
        <dbReference type="ARBA" id="ARBA00023136"/>
    </source>
</evidence>
<evidence type="ECO:0000256" key="3">
    <source>
        <dbReference type="ARBA" id="ARBA00022692"/>
    </source>
</evidence>
<dbReference type="GO" id="GO:0030425">
    <property type="term" value="C:dendrite"/>
    <property type="evidence" value="ECO:0007669"/>
    <property type="project" value="TreeGrafter"/>
</dbReference>
<accession>A0A9P0K463</accession>
<organism evidence="9 10">
    <name type="scientific">Acanthoscelides obtectus</name>
    <name type="common">Bean weevil</name>
    <name type="synonym">Bruchus obtectus</name>
    <dbReference type="NCBI Taxonomy" id="200917"/>
    <lineage>
        <taxon>Eukaryota</taxon>
        <taxon>Metazoa</taxon>
        <taxon>Ecdysozoa</taxon>
        <taxon>Arthropoda</taxon>
        <taxon>Hexapoda</taxon>
        <taxon>Insecta</taxon>
        <taxon>Pterygota</taxon>
        <taxon>Neoptera</taxon>
        <taxon>Endopterygota</taxon>
        <taxon>Coleoptera</taxon>
        <taxon>Polyphaga</taxon>
        <taxon>Cucujiformia</taxon>
        <taxon>Chrysomeloidea</taxon>
        <taxon>Chrysomelidae</taxon>
        <taxon>Bruchinae</taxon>
        <taxon>Bruchini</taxon>
        <taxon>Acanthoscelides</taxon>
    </lineage>
</organism>
<keyword evidence="5 8" id="KW-0472">Membrane</keyword>
<keyword evidence="7 8" id="KW-0807">Transducer</keyword>
<feature type="transmembrane region" description="Helical" evidence="8">
    <location>
        <begin position="79"/>
        <end position="100"/>
    </location>
</feature>
<sequence length="373" mass="42324">MNAEVSIDFSQTFGLLYNFCNICGVPTVVIYKGRVQVSKLCVSYCIFIMFIFYFSFYFYCKRFARDILVSSDVTGAISVISLVLGVSYIAICTLINIFLFKRRANLILDMAAFLSESEYFCGKFSECSFKNIVKIGIYIAYTKLVLQTSIHVYYIMTEFGSNSDIWAPALSYLYGAISSEAQFIEICIHLYVTKAQLSNLNTRLSGIVENKYNSSPPNGATSKILYQFKETHRKVSKVVDDFNEVFGVIILGQIMMTFIDVTTGYFRIEEMNPTYIDYYGIVNSVTKCIYLCSLSDGLANQAKAAGRAIYKMDVYAIKILSEIELVSLQVISHQNRITAAELFNIDKRLLFAMVQAITAYYIILVQLYPNQNK</sequence>
<keyword evidence="3 8" id="KW-0812">Transmembrane</keyword>
<dbReference type="GO" id="GO:0050909">
    <property type="term" value="P:sensory perception of taste"/>
    <property type="evidence" value="ECO:0007669"/>
    <property type="project" value="InterPro"/>
</dbReference>
<comment type="caution">
    <text evidence="9">The sequence shown here is derived from an EMBL/GenBank/DDBJ whole genome shotgun (WGS) entry which is preliminary data.</text>
</comment>
<comment type="subcellular location">
    <subcellularLocation>
        <location evidence="1 8">Cell membrane</location>
        <topology evidence="1 8">Multi-pass membrane protein</topology>
    </subcellularLocation>
</comment>
<dbReference type="GO" id="GO:0005886">
    <property type="term" value="C:plasma membrane"/>
    <property type="evidence" value="ECO:0007669"/>
    <property type="project" value="UniProtKB-SubCell"/>
</dbReference>
<comment type="function">
    <text evidence="8">Gustatory receptor which mediates acceptance or avoidance behavior, depending on its substrates.</text>
</comment>
<keyword evidence="10" id="KW-1185">Reference proteome</keyword>
<dbReference type="GO" id="GO:0030424">
    <property type="term" value="C:axon"/>
    <property type="evidence" value="ECO:0007669"/>
    <property type="project" value="TreeGrafter"/>
</dbReference>
<dbReference type="Proteomes" id="UP001152888">
    <property type="component" value="Unassembled WGS sequence"/>
</dbReference>
<dbReference type="AlphaFoldDB" id="A0A9P0K463"/>
<evidence type="ECO:0000256" key="1">
    <source>
        <dbReference type="ARBA" id="ARBA00004651"/>
    </source>
</evidence>
<comment type="similarity">
    <text evidence="8">Belongs to the insect chemoreceptor superfamily. Gustatory receptor (GR) family.</text>
</comment>
<name>A0A9P0K463_ACAOB</name>
<dbReference type="PANTHER" id="PTHR21143">
    <property type="entry name" value="INVERTEBRATE GUSTATORY RECEPTOR"/>
    <property type="match status" value="1"/>
</dbReference>
<keyword evidence="2 8" id="KW-1003">Cell membrane</keyword>
<evidence type="ECO:0000313" key="10">
    <source>
        <dbReference type="Proteomes" id="UP001152888"/>
    </source>
</evidence>
<feature type="transmembrane region" description="Helical" evidence="8">
    <location>
        <begin position="12"/>
        <end position="31"/>
    </location>
</feature>
<evidence type="ECO:0000313" key="9">
    <source>
        <dbReference type="EMBL" id="CAH1965073.1"/>
    </source>
</evidence>
<evidence type="ECO:0000256" key="2">
    <source>
        <dbReference type="ARBA" id="ARBA00022475"/>
    </source>
</evidence>
<gene>
    <name evidence="9" type="ORF">ACAOBT_LOCUS6148</name>
</gene>
<reference evidence="9" key="1">
    <citation type="submission" date="2022-03" db="EMBL/GenBank/DDBJ databases">
        <authorList>
            <person name="Sayadi A."/>
        </authorList>
    </citation>
    <scope>NUCLEOTIDE SEQUENCE</scope>
</reference>
<evidence type="ECO:0000256" key="4">
    <source>
        <dbReference type="ARBA" id="ARBA00022989"/>
    </source>
</evidence>
<feature type="transmembrane region" description="Helical" evidence="8">
    <location>
        <begin position="40"/>
        <end position="59"/>
    </location>
</feature>
<dbReference type="PANTHER" id="PTHR21143:SF121">
    <property type="entry name" value="GUSTATORY AND ODORANT RECEPTOR 21A"/>
    <property type="match status" value="1"/>
</dbReference>